<comment type="subcellular location">
    <subcellularLocation>
        <location evidence="1">Periplasm</location>
    </subcellularLocation>
</comment>
<dbReference type="PANTHER" id="PTHR30024">
    <property type="entry name" value="ALIPHATIC SULFONATES-BINDING PROTEIN-RELATED"/>
    <property type="match status" value="1"/>
</dbReference>
<dbReference type="Proteomes" id="UP000032515">
    <property type="component" value="Unassembled WGS sequence"/>
</dbReference>
<feature type="signal peptide" evidence="4">
    <location>
        <begin position="1"/>
        <end position="24"/>
    </location>
</feature>
<gene>
    <name evidence="6" type="ORF">OO17_00970</name>
</gene>
<evidence type="ECO:0000313" key="7">
    <source>
        <dbReference type="Proteomes" id="UP000032515"/>
    </source>
</evidence>
<keyword evidence="3 4" id="KW-0732">Signal</keyword>
<comment type="similarity">
    <text evidence="2">Belongs to the bacterial solute-binding protein SsuA/TauA family.</text>
</comment>
<evidence type="ECO:0000259" key="5">
    <source>
        <dbReference type="Pfam" id="PF09084"/>
    </source>
</evidence>
<dbReference type="AlphaFoldDB" id="A0A0D7F4J9"/>
<feature type="domain" description="SsuA/THI5-like" evidence="5">
    <location>
        <begin position="50"/>
        <end position="245"/>
    </location>
</feature>
<dbReference type="PATRIC" id="fig|1076.23.peg.1125"/>
<comment type="caution">
    <text evidence="6">The sequence shown here is derived from an EMBL/GenBank/DDBJ whole genome shotgun (WGS) entry which is preliminary data.</text>
</comment>
<protein>
    <submittedName>
        <fullName evidence="6">Thiamine biosynthesis protein</fullName>
    </submittedName>
</protein>
<dbReference type="RefSeq" id="WP_044404461.1">
    <property type="nucleotide sequence ID" value="NZ_JXXE01000019.1"/>
</dbReference>
<feature type="chain" id="PRO_5002319846" evidence="4">
    <location>
        <begin position="25"/>
        <end position="323"/>
    </location>
</feature>
<dbReference type="PANTHER" id="PTHR30024:SF47">
    <property type="entry name" value="TAURINE-BINDING PERIPLASMIC PROTEIN"/>
    <property type="match status" value="1"/>
</dbReference>
<dbReference type="SUPFAM" id="SSF53850">
    <property type="entry name" value="Periplasmic binding protein-like II"/>
    <property type="match status" value="1"/>
</dbReference>
<dbReference type="PROSITE" id="PS51257">
    <property type="entry name" value="PROKAR_LIPOPROTEIN"/>
    <property type="match status" value="1"/>
</dbReference>
<sequence length="323" mass="34642">MMTSRRQTLAILTALSCLAAPALAQAMDTIRVGLPTKTYWPTTIAETALRQKLFEKEGLTPELTIYRGGAETFEAMAAGAADIILDPPSLVSTGRKKGVMSKLVANAAMGSYGWKLMVLNKSTLGVKDLNGKKVAITSAGSGSDLLALWTAQDKKIDFTRVPVGGGGLVPNLLAGNVDAAVVYSPLSFKIEKSGEAKPILDYAKEVPPNLSAGWIVPDKLIQTRPEVVQKAVNALYGALQFMRNNRDVTVKLIADLYEIPEDIAALEYENTIMKLETDGSMAGPEVEKAVQRSIDMAKLGGLKDIVPVKEIISTQFKPVPTKP</sequence>
<organism evidence="6 7">
    <name type="scientific">Rhodopseudomonas palustris</name>
    <dbReference type="NCBI Taxonomy" id="1076"/>
    <lineage>
        <taxon>Bacteria</taxon>
        <taxon>Pseudomonadati</taxon>
        <taxon>Pseudomonadota</taxon>
        <taxon>Alphaproteobacteria</taxon>
        <taxon>Hyphomicrobiales</taxon>
        <taxon>Nitrobacteraceae</taxon>
        <taxon>Rhodopseudomonas</taxon>
    </lineage>
</organism>
<proteinExistence type="inferred from homology"/>
<reference evidence="6 7" key="1">
    <citation type="submission" date="2014-11" db="EMBL/GenBank/DDBJ databases">
        <title>Genomics and ecophysiology of heterotrophic nitrogen fixing bacteria isolated from estuarine surface water.</title>
        <authorList>
            <person name="Bentzon-Tilia M."/>
            <person name="Severin I."/>
            <person name="Hansen L.H."/>
            <person name="Riemann L."/>
        </authorList>
    </citation>
    <scope>NUCLEOTIDE SEQUENCE [LARGE SCALE GENOMIC DNA]</scope>
    <source>
        <strain evidence="6 7">BAL398</strain>
    </source>
</reference>
<accession>A0A0D7F4J9</accession>
<evidence type="ECO:0000256" key="1">
    <source>
        <dbReference type="ARBA" id="ARBA00004418"/>
    </source>
</evidence>
<dbReference type="GO" id="GO:0042597">
    <property type="term" value="C:periplasmic space"/>
    <property type="evidence" value="ECO:0007669"/>
    <property type="project" value="UniProtKB-SubCell"/>
</dbReference>
<dbReference type="InterPro" id="IPR015168">
    <property type="entry name" value="SsuA/THI5"/>
</dbReference>
<dbReference type="Gene3D" id="3.40.190.10">
    <property type="entry name" value="Periplasmic binding protein-like II"/>
    <property type="match status" value="2"/>
</dbReference>
<evidence type="ECO:0000256" key="3">
    <source>
        <dbReference type="ARBA" id="ARBA00022729"/>
    </source>
</evidence>
<name>A0A0D7F4J9_RHOPL</name>
<evidence type="ECO:0000256" key="2">
    <source>
        <dbReference type="ARBA" id="ARBA00010742"/>
    </source>
</evidence>
<dbReference type="Pfam" id="PF09084">
    <property type="entry name" value="NMT1"/>
    <property type="match status" value="1"/>
</dbReference>
<dbReference type="EMBL" id="JXXE01000019">
    <property type="protein sequence ID" value="KIZ48049.1"/>
    <property type="molecule type" value="Genomic_DNA"/>
</dbReference>
<evidence type="ECO:0000256" key="4">
    <source>
        <dbReference type="SAM" id="SignalP"/>
    </source>
</evidence>
<evidence type="ECO:0000313" key="6">
    <source>
        <dbReference type="EMBL" id="KIZ48049.1"/>
    </source>
</evidence>